<gene>
    <name evidence="3" type="ORF">SAMN04488133_1535</name>
</gene>
<proteinExistence type="predicted"/>
<feature type="transmembrane region" description="Helical" evidence="2">
    <location>
        <begin position="210"/>
        <end position="233"/>
    </location>
</feature>
<feature type="transmembrane region" description="Helical" evidence="2">
    <location>
        <begin position="144"/>
        <end position="163"/>
    </location>
</feature>
<keyword evidence="2" id="KW-0472">Membrane</keyword>
<feature type="region of interest" description="Disordered" evidence="1">
    <location>
        <begin position="1"/>
        <end position="49"/>
    </location>
</feature>
<feature type="compositionally biased region" description="Basic and acidic residues" evidence="1">
    <location>
        <begin position="25"/>
        <end position="35"/>
    </location>
</feature>
<dbReference type="EMBL" id="FNVN01000002">
    <property type="protein sequence ID" value="SEG21697.1"/>
    <property type="molecule type" value="Genomic_DNA"/>
</dbReference>
<feature type="compositionally biased region" description="Acidic residues" evidence="1">
    <location>
        <begin position="36"/>
        <end position="49"/>
    </location>
</feature>
<protein>
    <recommendedName>
        <fullName evidence="5">DUF2391 family protein</fullName>
    </recommendedName>
</protein>
<dbReference type="OrthoDB" id="328136at2157"/>
<feature type="transmembrane region" description="Helical" evidence="2">
    <location>
        <begin position="112"/>
        <end position="132"/>
    </location>
</feature>
<evidence type="ECO:0000313" key="3">
    <source>
        <dbReference type="EMBL" id="SEG21697.1"/>
    </source>
</evidence>
<evidence type="ECO:0000313" key="4">
    <source>
        <dbReference type="Proteomes" id="UP000236740"/>
    </source>
</evidence>
<dbReference type="Proteomes" id="UP000236740">
    <property type="component" value="Unassembled WGS sequence"/>
</dbReference>
<name>A0A1H5YDK0_9EURY</name>
<dbReference type="RefSeq" id="WP_200820879.1">
    <property type="nucleotide sequence ID" value="NZ_CP031311.1"/>
</dbReference>
<sequence length="236" mass="24999">MSDDDQSRGSGSPRSDQPPDSGPPRSDRASRAARDLEDDSEDGEYEVDSADEELQHLLEEFDALAETVDSPAERARVRRARRAAVIATTAAAEAADAPVFGRVIRGFDRSDLAEAFLGSFLFGVPMFVEGGTNEVGAFLARRPLFLFGTVLSAIGLVVGILYVAEIQDVRVHNPILGVVPRRLVGVLGVSFLTAVAAMTAWGRIAWSEPTLAFATVAVAFVPMSVGAALGDILPGT</sequence>
<feature type="transmembrane region" description="Helical" evidence="2">
    <location>
        <begin position="183"/>
        <end position="204"/>
    </location>
</feature>
<evidence type="ECO:0000256" key="1">
    <source>
        <dbReference type="SAM" id="MobiDB-lite"/>
    </source>
</evidence>
<evidence type="ECO:0000256" key="2">
    <source>
        <dbReference type="SAM" id="Phobius"/>
    </source>
</evidence>
<keyword evidence="4" id="KW-1185">Reference proteome</keyword>
<feature type="compositionally biased region" description="Low complexity" evidence="1">
    <location>
        <begin position="8"/>
        <end position="19"/>
    </location>
</feature>
<accession>A0A1H5YDK0</accession>
<reference evidence="3 4" key="1">
    <citation type="submission" date="2016-10" db="EMBL/GenBank/DDBJ databases">
        <authorList>
            <person name="de Groot N.N."/>
        </authorList>
    </citation>
    <scope>NUCLEOTIDE SEQUENCE [LARGE SCALE GENOMIC DNA]</scope>
    <source>
        <strain evidence="3 4">CGMCC 1.10331</strain>
    </source>
</reference>
<dbReference type="GeneID" id="39859020"/>
<evidence type="ECO:0008006" key="5">
    <source>
        <dbReference type="Google" id="ProtNLM"/>
    </source>
</evidence>
<dbReference type="AlphaFoldDB" id="A0A1H5YDK0"/>
<organism evidence="3 4">
    <name type="scientific">Halobellus limi</name>
    <dbReference type="NCBI Taxonomy" id="699433"/>
    <lineage>
        <taxon>Archaea</taxon>
        <taxon>Methanobacteriati</taxon>
        <taxon>Methanobacteriota</taxon>
        <taxon>Stenosarchaea group</taxon>
        <taxon>Halobacteria</taxon>
        <taxon>Halobacteriales</taxon>
        <taxon>Haloferacaceae</taxon>
        <taxon>Halobellus</taxon>
    </lineage>
</organism>
<keyword evidence="2" id="KW-1133">Transmembrane helix</keyword>
<keyword evidence="2" id="KW-0812">Transmembrane</keyword>